<feature type="transmembrane region" description="Helical" evidence="2">
    <location>
        <begin position="31"/>
        <end position="54"/>
    </location>
</feature>
<sequence length="424" mass="44364">MVANRENIPDPTDPPHTMTANRPPDSALAPVLIYAALIVCVAMGIRHTFGLFLAPMSADHGWSRELFSFAIALQNLVWGAAQPFVGLFADRYGAKRVLWIGSLLYVVGLVGMAWSASGTGLAASAGLLIGLAQSGTTYSVVYSAMGQLIPQEKRSWAMGVVAAAGSFGQFLMVPVAAGLIGGLGWFATLLVFAAGAALIVPLGTVLTAGLVPAAAPGGGQNARQALAEASSDRGFVLLTLGYFVCGFQVVFIGVHLPTYLLDKGLSGNVGMTALALIGLFNVFGTYFAGFLGGRLPKRYLLAGIYLSRSVVISTFLLLPLSPQTVYVFAATMGFLWLATVPLTNAVIAQLFGVRFLGMLSGLVFFSHQIGSFLGVWLGGLLFDRNGNYNLVWGICIALGVVAALLNLAIDETALASRRAQPAVA</sequence>
<feature type="transmembrane region" description="Helical" evidence="2">
    <location>
        <begin position="235"/>
        <end position="257"/>
    </location>
</feature>
<keyword evidence="2" id="KW-1133">Transmembrane helix</keyword>
<comment type="caution">
    <text evidence="4">The sequence shown here is derived from an EMBL/GenBank/DDBJ whole genome shotgun (WGS) entry which is preliminary data.</text>
</comment>
<feature type="transmembrane region" description="Helical" evidence="2">
    <location>
        <begin position="122"/>
        <end position="144"/>
    </location>
</feature>
<organism evidence="4">
    <name type="scientific">mine drainage metagenome</name>
    <dbReference type="NCBI Taxonomy" id="410659"/>
    <lineage>
        <taxon>unclassified sequences</taxon>
        <taxon>metagenomes</taxon>
        <taxon>ecological metagenomes</taxon>
    </lineage>
</organism>
<dbReference type="Pfam" id="PF07690">
    <property type="entry name" value="MFS_1"/>
    <property type="match status" value="1"/>
</dbReference>
<evidence type="ECO:0000256" key="1">
    <source>
        <dbReference type="SAM" id="MobiDB-lite"/>
    </source>
</evidence>
<feature type="transmembrane region" description="Helical" evidence="2">
    <location>
        <begin position="186"/>
        <end position="214"/>
    </location>
</feature>
<feature type="transmembrane region" description="Helical" evidence="2">
    <location>
        <begin position="355"/>
        <end position="378"/>
    </location>
</feature>
<proteinExistence type="predicted"/>
<evidence type="ECO:0000313" key="4">
    <source>
        <dbReference type="EMBL" id="OIQ96779.1"/>
    </source>
</evidence>
<feature type="transmembrane region" description="Helical" evidence="2">
    <location>
        <begin position="269"/>
        <end position="292"/>
    </location>
</feature>
<dbReference type="InterPro" id="IPR011701">
    <property type="entry name" value="MFS"/>
</dbReference>
<feature type="domain" description="Major facilitator superfamily (MFS) profile" evidence="3">
    <location>
        <begin position="28"/>
        <end position="414"/>
    </location>
</feature>
<dbReference type="PROSITE" id="PS50850">
    <property type="entry name" value="MFS"/>
    <property type="match status" value="1"/>
</dbReference>
<name>A0A1J5S4U0_9ZZZZ</name>
<feature type="region of interest" description="Disordered" evidence="1">
    <location>
        <begin position="1"/>
        <end position="21"/>
    </location>
</feature>
<feature type="transmembrane region" description="Helical" evidence="2">
    <location>
        <begin position="326"/>
        <end position="348"/>
    </location>
</feature>
<dbReference type="AlphaFoldDB" id="A0A1J5S4U0"/>
<dbReference type="Gene3D" id="1.20.1250.20">
    <property type="entry name" value="MFS general substrate transporter like domains"/>
    <property type="match status" value="1"/>
</dbReference>
<feature type="transmembrane region" description="Helical" evidence="2">
    <location>
        <begin position="97"/>
        <end position="116"/>
    </location>
</feature>
<feature type="transmembrane region" description="Helical" evidence="2">
    <location>
        <begin position="299"/>
        <end position="320"/>
    </location>
</feature>
<reference evidence="4" key="1">
    <citation type="submission" date="2016-10" db="EMBL/GenBank/DDBJ databases">
        <title>Sequence of Gallionella enrichment culture.</title>
        <authorList>
            <person name="Poehlein A."/>
            <person name="Muehling M."/>
            <person name="Daniel R."/>
        </authorList>
    </citation>
    <scope>NUCLEOTIDE SEQUENCE</scope>
</reference>
<dbReference type="PANTHER" id="PTHR11360:SF284">
    <property type="entry name" value="EG:103B4.3 PROTEIN-RELATED"/>
    <property type="match status" value="1"/>
</dbReference>
<evidence type="ECO:0000259" key="3">
    <source>
        <dbReference type="PROSITE" id="PS50850"/>
    </source>
</evidence>
<dbReference type="GO" id="GO:0022857">
    <property type="term" value="F:transmembrane transporter activity"/>
    <property type="evidence" value="ECO:0007669"/>
    <property type="project" value="InterPro"/>
</dbReference>
<keyword evidence="2" id="KW-0812">Transmembrane</keyword>
<dbReference type="SUPFAM" id="SSF103473">
    <property type="entry name" value="MFS general substrate transporter"/>
    <property type="match status" value="1"/>
</dbReference>
<dbReference type="InterPro" id="IPR050327">
    <property type="entry name" value="Proton-linked_MCT"/>
</dbReference>
<dbReference type="EMBL" id="MLJW01000143">
    <property type="protein sequence ID" value="OIQ96779.1"/>
    <property type="molecule type" value="Genomic_DNA"/>
</dbReference>
<dbReference type="CDD" id="cd17355">
    <property type="entry name" value="MFS_YcxA_like"/>
    <property type="match status" value="1"/>
</dbReference>
<protein>
    <submittedName>
        <fullName evidence="4">Major facilitator superfamily protein</fullName>
    </submittedName>
</protein>
<feature type="transmembrane region" description="Helical" evidence="2">
    <location>
        <begin position="66"/>
        <end position="85"/>
    </location>
</feature>
<evidence type="ECO:0000256" key="2">
    <source>
        <dbReference type="SAM" id="Phobius"/>
    </source>
</evidence>
<keyword evidence="2" id="KW-0472">Membrane</keyword>
<dbReference type="PANTHER" id="PTHR11360">
    <property type="entry name" value="MONOCARBOXYLATE TRANSPORTER"/>
    <property type="match status" value="1"/>
</dbReference>
<dbReference type="InterPro" id="IPR036259">
    <property type="entry name" value="MFS_trans_sf"/>
</dbReference>
<gene>
    <name evidence="4" type="ORF">GALL_212410</name>
</gene>
<feature type="transmembrane region" description="Helical" evidence="2">
    <location>
        <begin position="156"/>
        <end position="180"/>
    </location>
</feature>
<accession>A0A1J5S4U0</accession>
<dbReference type="InterPro" id="IPR020846">
    <property type="entry name" value="MFS_dom"/>
</dbReference>
<feature type="transmembrane region" description="Helical" evidence="2">
    <location>
        <begin position="390"/>
        <end position="409"/>
    </location>
</feature>